<keyword evidence="2" id="KW-0732">Signal</keyword>
<protein>
    <recommendedName>
        <fullName evidence="5">TIGR03016 family PEP-CTERM system-associated outer membrane protein</fullName>
    </recommendedName>
</protein>
<feature type="compositionally biased region" description="Polar residues" evidence="1">
    <location>
        <begin position="587"/>
        <end position="600"/>
    </location>
</feature>
<feature type="region of interest" description="Disordered" evidence="1">
    <location>
        <begin position="586"/>
        <end position="609"/>
    </location>
</feature>
<reference evidence="4" key="1">
    <citation type="journal article" date="2019" name="Int. J. Syst. Evol. Microbiol.">
        <title>The Global Catalogue of Microorganisms (GCM) 10K type strain sequencing project: providing services to taxonomists for standard genome sequencing and annotation.</title>
        <authorList>
            <consortium name="The Broad Institute Genomics Platform"/>
            <consortium name="The Broad Institute Genome Sequencing Center for Infectious Disease"/>
            <person name="Wu L."/>
            <person name="Ma J."/>
        </authorList>
    </citation>
    <scope>NUCLEOTIDE SEQUENCE [LARGE SCALE GENOMIC DNA]</scope>
    <source>
        <strain evidence="4">KCTC 42644</strain>
    </source>
</reference>
<evidence type="ECO:0000256" key="2">
    <source>
        <dbReference type="SAM" id="SignalP"/>
    </source>
</evidence>
<gene>
    <name evidence="3" type="ORF">ACFOMD_14805</name>
</gene>
<dbReference type="SUPFAM" id="SSF56935">
    <property type="entry name" value="Porins"/>
    <property type="match status" value="1"/>
</dbReference>
<keyword evidence="4" id="KW-1185">Reference proteome</keyword>
<feature type="region of interest" description="Disordered" evidence="1">
    <location>
        <begin position="466"/>
        <end position="485"/>
    </location>
</feature>
<organism evidence="3 4">
    <name type="scientific">Sphingoaurantiacus capsulatus</name>
    <dbReference type="NCBI Taxonomy" id="1771310"/>
    <lineage>
        <taxon>Bacteria</taxon>
        <taxon>Pseudomonadati</taxon>
        <taxon>Pseudomonadota</taxon>
        <taxon>Alphaproteobacteria</taxon>
        <taxon>Sphingomonadales</taxon>
        <taxon>Sphingosinicellaceae</taxon>
        <taxon>Sphingoaurantiacus</taxon>
    </lineage>
</organism>
<comment type="caution">
    <text evidence="3">The sequence shown here is derived from an EMBL/GenBank/DDBJ whole genome shotgun (WGS) entry which is preliminary data.</text>
</comment>
<dbReference type="RefSeq" id="WP_380862731.1">
    <property type="nucleotide sequence ID" value="NZ_JBHRXV010000011.1"/>
</dbReference>
<evidence type="ECO:0000313" key="4">
    <source>
        <dbReference type="Proteomes" id="UP001595615"/>
    </source>
</evidence>
<evidence type="ECO:0008006" key="5">
    <source>
        <dbReference type="Google" id="ProtNLM"/>
    </source>
</evidence>
<evidence type="ECO:0000256" key="1">
    <source>
        <dbReference type="SAM" id="MobiDB-lite"/>
    </source>
</evidence>
<name>A0ABV7XEY8_9SPHN</name>
<feature type="chain" id="PRO_5046595152" description="TIGR03016 family PEP-CTERM system-associated outer membrane protein" evidence="2">
    <location>
        <begin position="30"/>
        <end position="609"/>
    </location>
</feature>
<proteinExistence type="predicted"/>
<feature type="signal peptide" evidence="2">
    <location>
        <begin position="1"/>
        <end position="29"/>
    </location>
</feature>
<dbReference type="Proteomes" id="UP001595615">
    <property type="component" value="Unassembled WGS sequence"/>
</dbReference>
<evidence type="ECO:0000313" key="3">
    <source>
        <dbReference type="EMBL" id="MFC3713844.1"/>
    </source>
</evidence>
<accession>A0ABV7XEY8</accession>
<sequence>MGGGRYQHLPLVRGLLLVGLLSLPGPAAARVTFEPSVESRTVFNYSSDQDPEKRAWNEIGAGIDTSIERRRIDFDLRYRYGHRIAITGPATDKSRHNGSGVLRTEVLSDLLFLDAQANATILNTQRGGVVDPDGDDSSQQQTFGASIQPSLRHRFGRTQVTARYSYGIFEVDRADLPRPLRIGQPIEPGSGFQSGASNTRNQSASVNIGNVGRSDRLRWRLTGEYQRDAIEQLDQRFTSKRIGGDGEYAVSRTIGLIANVGYEDILDRQDALLIDFATGLPVPDAQGRAQRDPSVLYTTNFDVEGVTYEGGFRLSPSRRTSLIMRAGKRFGDFTASASAQVELAGNIQLLATYTESLNNFGRLFTTLFTDPVSGVVTPIGSFAANGQNSPLGSSSCAFGLDAQTGSCQFNLTQVATSATFKDQAGAITLARGMGGSGGGSGDGAVQISQPRFSGSVSGFFNRRSYLGGQPPGLPPGTPASSLGGGTDTSYGFDLRGQQRLGAQRTAGFSVRAQRNEYGLSRDSRDLFVSAQTNFTMLIGRSMSLFANAFASWRRVDDRDGAPDPLAPRVDLGNGRTFSASIGLRYQFSPNRGRGSQASSTRRAEDVTEE</sequence>
<dbReference type="EMBL" id="JBHRXV010000011">
    <property type="protein sequence ID" value="MFC3713844.1"/>
    <property type="molecule type" value="Genomic_DNA"/>
</dbReference>